<feature type="transmembrane region" description="Helical" evidence="10">
    <location>
        <begin position="12"/>
        <end position="31"/>
    </location>
</feature>
<dbReference type="InterPro" id="IPR057973">
    <property type="entry name" value="TMEM218_N"/>
</dbReference>
<evidence type="ECO:0000256" key="2">
    <source>
        <dbReference type="ARBA" id="ARBA00004138"/>
    </source>
</evidence>
<evidence type="ECO:0000256" key="9">
    <source>
        <dbReference type="ARBA" id="ARBA00023273"/>
    </source>
</evidence>
<evidence type="ECO:0000256" key="4">
    <source>
        <dbReference type="ARBA" id="ARBA00010775"/>
    </source>
</evidence>
<evidence type="ECO:0000313" key="12">
    <source>
        <dbReference type="EMBL" id="CAK8674577.1"/>
    </source>
</evidence>
<evidence type="ECO:0000256" key="6">
    <source>
        <dbReference type="ARBA" id="ARBA00022692"/>
    </source>
</evidence>
<accession>A0ABP0F4D2</accession>
<evidence type="ECO:0000256" key="3">
    <source>
        <dbReference type="ARBA" id="ARBA00004141"/>
    </source>
</evidence>
<keyword evidence="8 10" id="KW-0472">Membrane</keyword>
<comment type="caution">
    <text evidence="12">The sequence shown here is derived from an EMBL/GenBank/DDBJ whole genome shotgun (WGS) entry which is preliminary data.</text>
</comment>
<feature type="transmembrane region" description="Helical" evidence="10">
    <location>
        <begin position="75"/>
        <end position="98"/>
    </location>
</feature>
<name>A0ABP0F4D2_CLALP</name>
<comment type="similarity">
    <text evidence="4">Belongs to the TMEM218 family.</text>
</comment>
<evidence type="ECO:0000256" key="8">
    <source>
        <dbReference type="ARBA" id="ARBA00023136"/>
    </source>
</evidence>
<keyword evidence="6 10" id="KW-0812">Transmembrane</keyword>
<sequence>MVLWLGIGPGVWILTIMWALALLCCLILARASGVAQTLAVVVFVLVVLITIILLVLPLEGTETATSTVILYDNLFILRCCFIAVGGLVAFVALGYVTVNHFMQPVYAKPLKIN</sequence>
<keyword evidence="9" id="KW-0966">Cell projection</keyword>
<dbReference type="EMBL" id="CAWYQH010000013">
    <property type="protein sequence ID" value="CAK8674577.1"/>
    <property type="molecule type" value="Genomic_DNA"/>
</dbReference>
<keyword evidence="7 10" id="KW-1133">Transmembrane helix</keyword>
<evidence type="ECO:0000259" key="11">
    <source>
        <dbReference type="Pfam" id="PF25810"/>
    </source>
</evidence>
<feature type="transmembrane region" description="Helical" evidence="10">
    <location>
        <begin position="38"/>
        <end position="55"/>
    </location>
</feature>
<evidence type="ECO:0000256" key="10">
    <source>
        <dbReference type="SAM" id="Phobius"/>
    </source>
</evidence>
<dbReference type="PANTHER" id="PTHR31622:SF1">
    <property type="entry name" value="TRANSMEMBRANE PROTEIN 218"/>
    <property type="match status" value="1"/>
</dbReference>
<protein>
    <recommendedName>
        <fullName evidence="5">Transmembrane protein 218</fullName>
    </recommendedName>
</protein>
<proteinExistence type="inferred from homology"/>
<comment type="function">
    <text evidence="1">May be involved in ciliary biogenesis or function.</text>
</comment>
<dbReference type="Pfam" id="PF25810">
    <property type="entry name" value="TMEM218_N"/>
    <property type="match status" value="1"/>
</dbReference>
<gene>
    <name evidence="12" type="ORF">CVLEPA_LOCUS4266</name>
</gene>
<keyword evidence="13" id="KW-1185">Reference proteome</keyword>
<evidence type="ECO:0000256" key="7">
    <source>
        <dbReference type="ARBA" id="ARBA00022989"/>
    </source>
</evidence>
<comment type="subcellular location">
    <subcellularLocation>
        <location evidence="2">Cell projection</location>
        <location evidence="2">Cilium</location>
    </subcellularLocation>
    <subcellularLocation>
        <location evidence="3">Membrane</location>
        <topology evidence="3">Multi-pass membrane protein</topology>
    </subcellularLocation>
</comment>
<reference evidence="12 13" key="1">
    <citation type="submission" date="2024-02" db="EMBL/GenBank/DDBJ databases">
        <authorList>
            <person name="Daric V."/>
            <person name="Darras S."/>
        </authorList>
    </citation>
    <scope>NUCLEOTIDE SEQUENCE [LARGE SCALE GENOMIC DNA]</scope>
</reference>
<dbReference type="InterPro" id="IPR026771">
    <property type="entry name" value="Tmem218"/>
</dbReference>
<evidence type="ECO:0000313" key="13">
    <source>
        <dbReference type="Proteomes" id="UP001642483"/>
    </source>
</evidence>
<evidence type="ECO:0000256" key="1">
    <source>
        <dbReference type="ARBA" id="ARBA00003173"/>
    </source>
</evidence>
<dbReference type="Proteomes" id="UP001642483">
    <property type="component" value="Unassembled WGS sequence"/>
</dbReference>
<evidence type="ECO:0000256" key="5">
    <source>
        <dbReference type="ARBA" id="ARBA00015054"/>
    </source>
</evidence>
<dbReference type="PANTHER" id="PTHR31622">
    <property type="entry name" value="TRANSMEMBRANE PROTEIN 218"/>
    <property type="match status" value="1"/>
</dbReference>
<organism evidence="12 13">
    <name type="scientific">Clavelina lepadiformis</name>
    <name type="common">Light-bulb sea squirt</name>
    <name type="synonym">Ascidia lepadiformis</name>
    <dbReference type="NCBI Taxonomy" id="159417"/>
    <lineage>
        <taxon>Eukaryota</taxon>
        <taxon>Metazoa</taxon>
        <taxon>Chordata</taxon>
        <taxon>Tunicata</taxon>
        <taxon>Ascidiacea</taxon>
        <taxon>Aplousobranchia</taxon>
        <taxon>Clavelinidae</taxon>
        <taxon>Clavelina</taxon>
    </lineage>
</organism>
<feature type="domain" description="Transmembrane protein 218 N-terminal" evidence="11">
    <location>
        <begin position="5"/>
        <end position="57"/>
    </location>
</feature>